<dbReference type="GO" id="GO:0010468">
    <property type="term" value="P:regulation of gene expression"/>
    <property type="evidence" value="ECO:0007669"/>
    <property type="project" value="TreeGrafter"/>
</dbReference>
<gene>
    <name evidence="2" type="ORF">L3X38_033288</name>
</gene>
<name>A0AAD4VFN4_PRUDU</name>
<protein>
    <recommendedName>
        <fullName evidence="4">NF-kappa-B-activating protein C-terminal domain-containing protein</fullName>
    </recommendedName>
</protein>
<feature type="compositionally biased region" description="Basic residues" evidence="1">
    <location>
        <begin position="52"/>
        <end position="74"/>
    </location>
</feature>
<dbReference type="InterPro" id="IPR040466">
    <property type="entry name" value="NKAP"/>
</dbReference>
<evidence type="ECO:0000313" key="2">
    <source>
        <dbReference type="EMBL" id="KAI5324215.1"/>
    </source>
</evidence>
<dbReference type="EMBL" id="JAJFAZ020000006">
    <property type="protein sequence ID" value="KAI5324215.1"/>
    <property type="molecule type" value="Genomic_DNA"/>
</dbReference>
<proteinExistence type="predicted"/>
<dbReference type="PANTHER" id="PTHR13087">
    <property type="entry name" value="NF-KAPPA B ACTIVATING PROTEIN"/>
    <property type="match status" value="1"/>
</dbReference>
<dbReference type="AlphaFoldDB" id="A0AAD4VFN4"/>
<comment type="caution">
    <text evidence="2">The sequence shown here is derived from an EMBL/GenBank/DDBJ whole genome shotgun (WGS) entry which is preliminary data.</text>
</comment>
<accession>A0AAD4VFN4</accession>
<evidence type="ECO:0000256" key="1">
    <source>
        <dbReference type="SAM" id="MobiDB-lite"/>
    </source>
</evidence>
<evidence type="ECO:0000313" key="3">
    <source>
        <dbReference type="Proteomes" id="UP001054821"/>
    </source>
</evidence>
<keyword evidence="3" id="KW-1185">Reference proteome</keyword>
<dbReference type="PANTHER" id="PTHR13087:SF0">
    <property type="entry name" value="NFKB ACTIVATING PROTEIN LIKE"/>
    <property type="match status" value="1"/>
</dbReference>
<feature type="compositionally biased region" description="Basic and acidic residues" evidence="1">
    <location>
        <begin position="26"/>
        <end position="40"/>
    </location>
</feature>
<reference evidence="2 3" key="1">
    <citation type="journal article" date="2022" name="G3 (Bethesda)">
        <title>Whole-genome sequence and methylome profiling of the almond [Prunus dulcis (Mill.) D.A. Webb] cultivar 'Nonpareil'.</title>
        <authorList>
            <person name="D'Amico-Willman K.M."/>
            <person name="Ouma W.Z."/>
            <person name="Meulia T."/>
            <person name="Sideli G.M."/>
            <person name="Gradziel T.M."/>
            <person name="Fresnedo-Ramirez J."/>
        </authorList>
    </citation>
    <scope>NUCLEOTIDE SEQUENCE [LARGE SCALE GENOMIC DNA]</scope>
    <source>
        <strain evidence="2">Clone GOH B32 T37-40</strain>
    </source>
</reference>
<organism evidence="2 3">
    <name type="scientific">Prunus dulcis</name>
    <name type="common">Almond</name>
    <name type="synonym">Amygdalus dulcis</name>
    <dbReference type="NCBI Taxonomy" id="3755"/>
    <lineage>
        <taxon>Eukaryota</taxon>
        <taxon>Viridiplantae</taxon>
        <taxon>Streptophyta</taxon>
        <taxon>Embryophyta</taxon>
        <taxon>Tracheophyta</taxon>
        <taxon>Spermatophyta</taxon>
        <taxon>Magnoliopsida</taxon>
        <taxon>eudicotyledons</taxon>
        <taxon>Gunneridae</taxon>
        <taxon>Pentapetalae</taxon>
        <taxon>rosids</taxon>
        <taxon>fabids</taxon>
        <taxon>Rosales</taxon>
        <taxon>Rosaceae</taxon>
        <taxon>Amygdaloideae</taxon>
        <taxon>Amygdaleae</taxon>
        <taxon>Prunus</taxon>
    </lineage>
</organism>
<evidence type="ECO:0008006" key="4">
    <source>
        <dbReference type="Google" id="ProtNLM"/>
    </source>
</evidence>
<feature type="region of interest" description="Disordered" evidence="1">
    <location>
        <begin position="1"/>
        <end position="101"/>
    </location>
</feature>
<dbReference type="Proteomes" id="UP001054821">
    <property type="component" value="Chromosome 6"/>
</dbReference>
<dbReference type="GO" id="GO:0005634">
    <property type="term" value="C:nucleus"/>
    <property type="evidence" value="ECO:0007669"/>
    <property type="project" value="TreeGrafter"/>
</dbReference>
<sequence length="185" mass="21219">MDRNRRRSKSFESDEELNGLSFEGCRSLKSDSESESKRDDESESDEQDDCKLKKKSRKRSKSRKEMRRRRKSRRSSSNYDEKEVSESQGSYSNSEDRLREGLDFELDAKPVTIEEKEVIEDESNVQALKLKGIFKAQKKPTLDNEPVVRPMPLPRAEGHISYGGALRPGEGDAIAQYLQQGKCIP</sequence>